<dbReference type="InterPro" id="IPR011251">
    <property type="entry name" value="Luciferase-like_dom"/>
</dbReference>
<dbReference type="OrthoDB" id="5169673at2"/>
<dbReference type="GO" id="GO:0004497">
    <property type="term" value="F:monooxygenase activity"/>
    <property type="evidence" value="ECO:0007669"/>
    <property type="project" value="UniProtKB-KW"/>
</dbReference>
<keyword evidence="4 6" id="KW-0503">Monooxygenase</keyword>
<dbReference type="RefSeq" id="WP_133800253.1">
    <property type="nucleotide sequence ID" value="NZ_SNWQ01000005.1"/>
</dbReference>
<dbReference type="InterPro" id="IPR050766">
    <property type="entry name" value="Bact_Lucif_Oxidored"/>
</dbReference>
<evidence type="ECO:0000313" key="7">
    <source>
        <dbReference type="Proteomes" id="UP000295388"/>
    </source>
</evidence>
<gene>
    <name evidence="6" type="ORF">EV643_105215</name>
</gene>
<dbReference type="Pfam" id="PF00296">
    <property type="entry name" value="Bac_luciferase"/>
    <property type="match status" value="1"/>
</dbReference>
<dbReference type="PANTHER" id="PTHR30137:SF16">
    <property type="entry name" value="BLL0895 PROTEIN"/>
    <property type="match status" value="1"/>
</dbReference>
<dbReference type="InterPro" id="IPR036661">
    <property type="entry name" value="Luciferase-like_sf"/>
</dbReference>
<name>A0A4R6KLH9_9ACTN</name>
<keyword evidence="2" id="KW-0285">Flavoprotein</keyword>
<evidence type="ECO:0000313" key="6">
    <source>
        <dbReference type="EMBL" id="TDO49985.1"/>
    </source>
</evidence>
<dbReference type="SUPFAM" id="SSF51679">
    <property type="entry name" value="Bacterial luciferase-like"/>
    <property type="match status" value="1"/>
</dbReference>
<dbReference type="PANTHER" id="PTHR30137">
    <property type="entry name" value="LUCIFERASE-LIKE MONOOXYGENASE"/>
    <property type="match status" value="1"/>
</dbReference>
<dbReference type="Proteomes" id="UP000295388">
    <property type="component" value="Unassembled WGS sequence"/>
</dbReference>
<sequence>MPTFGVLHDFRQKLPWSVSTATYYEECLGLISEAEELGYSAVWLSEHHGTPDGFLPSPLVAAAAIAMRTERMSIGTNVLILPLHHPLRVAEDAAVVHALSGGRLVLAVGQGYAPHEFAAFGIEHSHRPSRLEEGIEVIRRAWRDGTTGFQGRRFDVPDGPFEPRPPAGAPIYVGAVAPTAVDRAVRLGDGLVVYVTEYDDLAARYDVLLEALAQNDRDRASFPFVWTTMVHLADSSDQAWEEAAPALAYLESPLRDEHVQPADLPRDRLLVGTPDEVGDLLQEIHAEVPFDHLAFWARLPGLAVPQSRRSQQLFANHVIPRLT</sequence>
<protein>
    <submittedName>
        <fullName evidence="6">Alkanesulfonate monooxygenase SsuD/methylene tetrahydromethanopterin reductase-like flavin-dependent oxidoreductase (Luciferase family)</fullName>
    </submittedName>
</protein>
<dbReference type="EMBL" id="SNWQ01000005">
    <property type="protein sequence ID" value="TDO49985.1"/>
    <property type="molecule type" value="Genomic_DNA"/>
</dbReference>
<dbReference type="GO" id="GO:0016705">
    <property type="term" value="F:oxidoreductase activity, acting on paired donors, with incorporation or reduction of molecular oxygen"/>
    <property type="evidence" value="ECO:0007669"/>
    <property type="project" value="InterPro"/>
</dbReference>
<keyword evidence="3" id="KW-0560">Oxidoreductase</keyword>
<proteinExistence type="inferred from homology"/>
<evidence type="ECO:0000256" key="4">
    <source>
        <dbReference type="ARBA" id="ARBA00023033"/>
    </source>
</evidence>
<comment type="caution">
    <text evidence="6">The sequence shown here is derived from an EMBL/GenBank/DDBJ whole genome shotgun (WGS) entry which is preliminary data.</text>
</comment>
<evidence type="ECO:0000256" key="1">
    <source>
        <dbReference type="ARBA" id="ARBA00010426"/>
    </source>
</evidence>
<dbReference type="Gene3D" id="3.20.20.30">
    <property type="entry name" value="Luciferase-like domain"/>
    <property type="match status" value="1"/>
</dbReference>
<reference evidence="6 7" key="1">
    <citation type="submission" date="2019-03" db="EMBL/GenBank/DDBJ databases">
        <title>Genomic Encyclopedia of Type Strains, Phase III (KMG-III): the genomes of soil and plant-associated and newly described type strains.</title>
        <authorList>
            <person name="Whitman W."/>
        </authorList>
    </citation>
    <scope>NUCLEOTIDE SEQUENCE [LARGE SCALE GENOMIC DNA]</scope>
    <source>
        <strain evidence="6 7">VKM Ac-2527</strain>
    </source>
</reference>
<keyword evidence="7" id="KW-1185">Reference proteome</keyword>
<comment type="similarity">
    <text evidence="1">Belongs to the bacterial luciferase oxidoreductase family.</text>
</comment>
<evidence type="ECO:0000256" key="2">
    <source>
        <dbReference type="ARBA" id="ARBA00022630"/>
    </source>
</evidence>
<organism evidence="6 7">
    <name type="scientific">Kribbella caucasensis</name>
    <dbReference type="NCBI Taxonomy" id="2512215"/>
    <lineage>
        <taxon>Bacteria</taxon>
        <taxon>Bacillati</taxon>
        <taxon>Actinomycetota</taxon>
        <taxon>Actinomycetes</taxon>
        <taxon>Propionibacteriales</taxon>
        <taxon>Kribbellaceae</taxon>
        <taxon>Kribbella</taxon>
    </lineage>
</organism>
<evidence type="ECO:0000256" key="3">
    <source>
        <dbReference type="ARBA" id="ARBA00023002"/>
    </source>
</evidence>
<evidence type="ECO:0000259" key="5">
    <source>
        <dbReference type="Pfam" id="PF00296"/>
    </source>
</evidence>
<dbReference type="AlphaFoldDB" id="A0A4R6KLH9"/>
<accession>A0A4R6KLH9</accession>
<dbReference type="GO" id="GO:0005829">
    <property type="term" value="C:cytosol"/>
    <property type="evidence" value="ECO:0007669"/>
    <property type="project" value="TreeGrafter"/>
</dbReference>
<feature type="domain" description="Luciferase-like" evidence="5">
    <location>
        <begin position="16"/>
        <end position="285"/>
    </location>
</feature>